<dbReference type="KEGG" id="ccv:CCV52592_0980"/>
<comment type="function">
    <text evidence="2">Transfers an acetyl group from acetyl-CoA to L-homoserine, forming acetyl-L-homoserine.</text>
</comment>
<evidence type="ECO:0000313" key="6">
    <source>
        <dbReference type="Proteomes" id="UP000006380"/>
    </source>
</evidence>
<evidence type="ECO:0000259" key="4">
    <source>
        <dbReference type="Pfam" id="PF00561"/>
    </source>
</evidence>
<evidence type="ECO:0000256" key="1">
    <source>
        <dbReference type="ARBA" id="ARBA00022679"/>
    </source>
</evidence>
<evidence type="ECO:0000256" key="3">
    <source>
        <dbReference type="PIRSR" id="PIRSR000443-1"/>
    </source>
</evidence>
<dbReference type="InterPro" id="IPR000073">
    <property type="entry name" value="AB_hydrolase_1"/>
</dbReference>
<organism evidence="5 6">
    <name type="scientific">Campylobacter curvus (strain 525.92)</name>
    <dbReference type="NCBI Taxonomy" id="360105"/>
    <lineage>
        <taxon>Bacteria</taxon>
        <taxon>Pseudomonadati</taxon>
        <taxon>Campylobacterota</taxon>
        <taxon>Epsilonproteobacteria</taxon>
        <taxon>Campylobacterales</taxon>
        <taxon>Campylobacteraceae</taxon>
        <taxon>Campylobacter</taxon>
    </lineage>
</organism>
<dbReference type="OrthoDB" id="9800754at2"/>
<feature type="binding site" evidence="2">
    <location>
        <position position="349"/>
    </location>
    <ligand>
        <name>substrate</name>
    </ligand>
</feature>
<sequence length="372" mass="42349">MLNIKTQKCKFDEPLYLESGRILLEYELVYETYGTLNDKKDNVIVVCHALTGSHHAAGIYQNDSKAGWWDGLIGSGKGIDTDKYFVICVSILGSCYGSTSPLSIDKSSGKQYRLKFPVLTISDVVKAQMRLFKELGINKARALIGGSLGGMQALCFAIEFAEFAERVIMLASTYQTQAWAIAFNKIGIEAILKDPQFKNGQYDENEIKQNGLNGLAYGRMAGHISFLSPKSMDVKFGRNFVQTDGLYELLGRFEVDRYMEYNGYNFPKRFDPLSYLYIVKMMNIFDCTRHYDSLKDALAPIKARLSLISFKGDLLFPPSCMREIYDTFCDIGRKEQAEYIEIDSDYGHDAFLVEIEKFEMYVKRAIEREIKE</sequence>
<feature type="active site" evidence="2 3">
    <location>
        <position position="313"/>
    </location>
</feature>
<dbReference type="HOGENOM" id="CLU_028760_1_2_7"/>
<evidence type="ECO:0000256" key="2">
    <source>
        <dbReference type="HAMAP-Rule" id="MF_00296"/>
    </source>
</evidence>
<comment type="pathway">
    <text evidence="2">Amino-acid biosynthesis; L-methionine biosynthesis via de novo pathway; O-acetyl-L-homoserine from L-homoserine: step 1/1.</text>
</comment>
<dbReference type="UniPathway" id="UPA00051">
    <property type="reaction ID" value="UER00074"/>
</dbReference>
<reference evidence="5" key="1">
    <citation type="submission" date="2016-07" db="EMBL/GenBank/DDBJ databases">
        <title>Comparative genomics of the Campylobacter concisus group.</title>
        <authorList>
            <person name="Miller W.G."/>
            <person name="Yee E."/>
            <person name="Chapman M.H."/>
            <person name="Huynh S."/>
            <person name="Bono J.L."/>
            <person name="On S.L.W."/>
            <person name="StLeger J."/>
            <person name="Foster G."/>
            <person name="Parker C.T."/>
        </authorList>
    </citation>
    <scope>NUCLEOTIDE SEQUENCE</scope>
    <source>
        <strain evidence="5">525.92</strain>
    </source>
</reference>
<accession>A7GX29</accession>
<protein>
    <recommendedName>
        <fullName evidence="2">Homoserine O-acetyltransferase</fullName>
        <shortName evidence="2">HAT</shortName>
        <ecNumber evidence="2">2.3.1.31</ecNumber>
    </recommendedName>
    <alternativeName>
        <fullName evidence="2">Homoserine transacetylase</fullName>
        <shortName evidence="2">HTA</shortName>
    </alternativeName>
</protein>
<feature type="active site" evidence="2 3">
    <location>
        <position position="348"/>
    </location>
</feature>
<dbReference type="HAMAP" id="MF_00296">
    <property type="entry name" value="MetX_acyltransf"/>
    <property type="match status" value="1"/>
</dbReference>
<comment type="subcellular location">
    <subcellularLocation>
        <location evidence="2">Cytoplasm</location>
    </subcellularLocation>
</comment>
<dbReference type="GO" id="GO:0005737">
    <property type="term" value="C:cytoplasm"/>
    <property type="evidence" value="ECO:0007669"/>
    <property type="project" value="UniProtKB-SubCell"/>
</dbReference>
<dbReference type="EMBL" id="CP000767">
    <property type="protein sequence ID" value="EAT99854.1"/>
    <property type="molecule type" value="Genomic_DNA"/>
</dbReference>
<dbReference type="AlphaFoldDB" id="A7GX29"/>
<dbReference type="SUPFAM" id="SSF53474">
    <property type="entry name" value="alpha/beta-Hydrolases"/>
    <property type="match status" value="1"/>
</dbReference>
<keyword evidence="6" id="KW-1185">Reference proteome</keyword>
<evidence type="ECO:0000313" key="5">
    <source>
        <dbReference type="EMBL" id="EAT99854.1"/>
    </source>
</evidence>
<dbReference type="RefSeq" id="WP_011991963.1">
    <property type="nucleotide sequence ID" value="NC_009715.2"/>
</dbReference>
<dbReference type="Proteomes" id="UP000006380">
    <property type="component" value="Chromosome"/>
</dbReference>
<keyword evidence="2" id="KW-0963">Cytoplasm</keyword>
<dbReference type="GO" id="GO:0009086">
    <property type="term" value="P:methionine biosynthetic process"/>
    <property type="evidence" value="ECO:0007669"/>
    <property type="project" value="UniProtKB-UniRule"/>
</dbReference>
<dbReference type="PANTHER" id="PTHR32268">
    <property type="entry name" value="HOMOSERINE O-ACETYLTRANSFERASE"/>
    <property type="match status" value="1"/>
</dbReference>
<comment type="similarity">
    <text evidence="2">Belongs to the AB hydrolase superfamily. MetX family.</text>
</comment>
<feature type="domain" description="AB hydrolase-1" evidence="4">
    <location>
        <begin position="42"/>
        <end position="208"/>
    </location>
</feature>
<feature type="active site" description="Nucleophile" evidence="2 3">
    <location>
        <position position="147"/>
    </location>
</feature>
<dbReference type="Gene3D" id="3.40.50.1820">
    <property type="entry name" value="alpha/beta hydrolase"/>
    <property type="match status" value="1"/>
</dbReference>
<dbReference type="InterPro" id="IPR029058">
    <property type="entry name" value="AB_hydrolase_fold"/>
</dbReference>
<dbReference type="InterPro" id="IPR008220">
    <property type="entry name" value="HAT_MetX-like"/>
</dbReference>
<proteinExistence type="inferred from homology"/>
<feature type="binding site" evidence="2">
    <location>
        <position position="219"/>
    </location>
    <ligand>
        <name>substrate</name>
    </ligand>
</feature>
<dbReference type="GO" id="GO:0009092">
    <property type="term" value="P:homoserine metabolic process"/>
    <property type="evidence" value="ECO:0007669"/>
    <property type="project" value="TreeGrafter"/>
</dbReference>
<keyword evidence="2" id="KW-0028">Amino-acid biosynthesis</keyword>
<gene>
    <name evidence="5" type="primary">metX</name>
    <name evidence="2" type="synonym">metXA</name>
    <name evidence="5" type="ORF">CCV52592_0980</name>
</gene>
<dbReference type="NCBIfam" id="TIGR01392">
    <property type="entry name" value="homoserO_Ac_trn"/>
    <property type="match status" value="1"/>
</dbReference>
<keyword evidence="2" id="KW-0486">Methionine biosynthesis</keyword>
<dbReference type="PANTHER" id="PTHR32268:SF11">
    <property type="entry name" value="HOMOSERINE O-ACETYLTRANSFERASE"/>
    <property type="match status" value="1"/>
</dbReference>
<name>A7GX29_CAMC5</name>
<dbReference type="NCBIfam" id="NF001209">
    <property type="entry name" value="PRK00175.1"/>
    <property type="match status" value="1"/>
</dbReference>
<dbReference type="Pfam" id="PF00561">
    <property type="entry name" value="Abhydrolase_1"/>
    <property type="match status" value="1"/>
</dbReference>
<dbReference type="PIRSF" id="PIRSF000443">
    <property type="entry name" value="Homoser_Ac_trans"/>
    <property type="match status" value="1"/>
</dbReference>
<comment type="caution">
    <text evidence="2">Lacks conserved residue(s) required for the propagation of feature annotation.</text>
</comment>
<dbReference type="STRING" id="360105.CCV52592_0980"/>
<dbReference type="Gene3D" id="1.10.1740.110">
    <property type="match status" value="1"/>
</dbReference>
<dbReference type="GO" id="GO:0004414">
    <property type="term" value="F:homoserine O-acetyltransferase activity"/>
    <property type="evidence" value="ECO:0007669"/>
    <property type="project" value="UniProtKB-UniRule"/>
</dbReference>
<comment type="catalytic activity">
    <reaction evidence="2">
        <text>L-homoserine + acetyl-CoA = O-acetyl-L-homoserine + CoA</text>
        <dbReference type="Rhea" id="RHEA:13701"/>
        <dbReference type="ChEBI" id="CHEBI:57287"/>
        <dbReference type="ChEBI" id="CHEBI:57288"/>
        <dbReference type="ChEBI" id="CHEBI:57476"/>
        <dbReference type="ChEBI" id="CHEBI:57716"/>
        <dbReference type="EC" id="2.3.1.31"/>
    </reaction>
</comment>
<keyword evidence="1 2" id="KW-0808">Transferase</keyword>
<dbReference type="EC" id="2.3.1.31" evidence="2"/>
<dbReference type="ESTHER" id="camc5-a7gx29">
    <property type="family name" value="Homoserine_transacetylase"/>
</dbReference>
<keyword evidence="2 5" id="KW-0012">Acyltransferase</keyword>
<comment type="subunit">
    <text evidence="2">Homodimer.</text>
</comment>